<proteinExistence type="predicted"/>
<protein>
    <submittedName>
        <fullName evidence="1">Uncharacterized protein</fullName>
    </submittedName>
</protein>
<dbReference type="EMBL" id="CP159289">
    <property type="protein sequence ID" value="XCH23560.1"/>
    <property type="molecule type" value="Genomic_DNA"/>
</dbReference>
<name>A0AAU8FG97_9BACT</name>
<dbReference type="AlphaFoldDB" id="A0AAU8FG97"/>
<organism evidence="1">
    <name type="scientific">Dyadobacter sp. 676</name>
    <dbReference type="NCBI Taxonomy" id="3088362"/>
    <lineage>
        <taxon>Bacteria</taxon>
        <taxon>Pseudomonadati</taxon>
        <taxon>Bacteroidota</taxon>
        <taxon>Cytophagia</taxon>
        <taxon>Cytophagales</taxon>
        <taxon>Spirosomataceae</taxon>
        <taxon>Dyadobacter</taxon>
    </lineage>
</organism>
<gene>
    <name evidence="1" type="ORF">ABV298_25140</name>
</gene>
<reference evidence="1" key="1">
    <citation type="submission" date="2024-06" db="EMBL/GenBank/DDBJ databases">
        <title>Sequencing and assembly of the genome of Dyadobacter sp. strain 676, a symbiont of Cyamopsis tetragonoloba.</title>
        <authorList>
            <person name="Guro P."/>
            <person name="Sazanova A."/>
            <person name="Kuznetsova I."/>
            <person name="Belimov A."/>
            <person name="Safronova V."/>
        </authorList>
    </citation>
    <scope>NUCLEOTIDE SEQUENCE</scope>
    <source>
        <strain evidence="1">676</strain>
    </source>
</reference>
<sequence>MAAFIYNLKQQRAINLDNIDSIRKDNAGGFEIVFERALPNGSQAGLTEVDRWRFPTEKERDEVLQSILEGYGLRFG</sequence>
<dbReference type="RefSeq" id="WP_353718884.1">
    <property type="nucleotide sequence ID" value="NZ_CP159289.1"/>
</dbReference>
<evidence type="ECO:0000313" key="1">
    <source>
        <dbReference type="EMBL" id="XCH23560.1"/>
    </source>
</evidence>
<accession>A0AAU8FG97</accession>